<dbReference type="Proteomes" id="UP000053555">
    <property type="component" value="Unassembled WGS sequence"/>
</dbReference>
<organism evidence="2">
    <name type="scientific">Glycine soja</name>
    <name type="common">Wild soybean</name>
    <dbReference type="NCBI Taxonomy" id="3848"/>
    <lineage>
        <taxon>Eukaryota</taxon>
        <taxon>Viridiplantae</taxon>
        <taxon>Streptophyta</taxon>
        <taxon>Embryophyta</taxon>
        <taxon>Tracheophyta</taxon>
        <taxon>Spermatophyta</taxon>
        <taxon>Magnoliopsida</taxon>
        <taxon>eudicotyledons</taxon>
        <taxon>Gunneridae</taxon>
        <taxon>Pentapetalae</taxon>
        <taxon>rosids</taxon>
        <taxon>fabids</taxon>
        <taxon>Fabales</taxon>
        <taxon>Fabaceae</taxon>
        <taxon>Papilionoideae</taxon>
        <taxon>50 kb inversion clade</taxon>
        <taxon>NPAAA clade</taxon>
        <taxon>indigoferoid/millettioid clade</taxon>
        <taxon>Phaseoleae</taxon>
        <taxon>Glycine</taxon>
        <taxon>Glycine subgen. Soja</taxon>
    </lineage>
</organism>
<protein>
    <submittedName>
        <fullName evidence="2">Uncharacterized protein</fullName>
    </submittedName>
</protein>
<proteinExistence type="predicted"/>
<evidence type="ECO:0000313" key="2">
    <source>
        <dbReference type="EMBL" id="KHN13425.1"/>
    </source>
</evidence>
<accession>A0A0B2PWB7</accession>
<sequence length="95" mass="10847">MHSEAEPLEHTNKRDTGHQSVSLENKTGDSSVLKIGNSGKVVIKQDMKGRRHKYGFNNNKREKAEKKRVVDDETGDKHQLDEVLRMPCTCVFLKI</sequence>
<gene>
    <name evidence="2" type="ORF">glysoja_035186</name>
</gene>
<dbReference type="EMBL" id="KN662606">
    <property type="protein sequence ID" value="KHN13425.1"/>
    <property type="molecule type" value="Genomic_DNA"/>
</dbReference>
<feature type="region of interest" description="Disordered" evidence="1">
    <location>
        <begin position="50"/>
        <end position="76"/>
    </location>
</feature>
<feature type="compositionally biased region" description="Basic and acidic residues" evidence="1">
    <location>
        <begin position="59"/>
        <end position="76"/>
    </location>
</feature>
<reference evidence="2" key="1">
    <citation type="submission" date="2014-07" db="EMBL/GenBank/DDBJ databases">
        <title>Identification of a novel salt tolerance gene in wild soybean by whole-genome sequencing.</title>
        <authorList>
            <person name="Lam H.-M."/>
            <person name="Qi X."/>
            <person name="Li M.-W."/>
            <person name="Liu X."/>
            <person name="Xie M."/>
            <person name="Ni M."/>
            <person name="Xu X."/>
        </authorList>
    </citation>
    <scope>NUCLEOTIDE SEQUENCE [LARGE SCALE GENOMIC DNA]</scope>
    <source>
        <tissue evidence="2">Root</tissue>
    </source>
</reference>
<feature type="compositionally biased region" description="Polar residues" evidence="1">
    <location>
        <begin position="18"/>
        <end position="30"/>
    </location>
</feature>
<feature type="compositionally biased region" description="Basic and acidic residues" evidence="1">
    <location>
        <begin position="1"/>
        <end position="17"/>
    </location>
</feature>
<evidence type="ECO:0000256" key="1">
    <source>
        <dbReference type="SAM" id="MobiDB-lite"/>
    </source>
</evidence>
<name>A0A0B2PWB7_GLYSO</name>
<dbReference type="AlphaFoldDB" id="A0A0B2PWB7"/>
<feature type="region of interest" description="Disordered" evidence="1">
    <location>
        <begin position="1"/>
        <end position="32"/>
    </location>
</feature>